<dbReference type="PROSITE" id="PS00028">
    <property type="entry name" value="ZINC_FINGER_C2H2_1"/>
    <property type="match status" value="4"/>
</dbReference>
<keyword evidence="8" id="KW-0804">Transcription</keyword>
<dbReference type="eggNOG" id="KOG1721">
    <property type="taxonomic scope" value="Eukaryota"/>
</dbReference>
<feature type="region of interest" description="Disordered" evidence="11">
    <location>
        <begin position="380"/>
        <end position="465"/>
    </location>
</feature>
<feature type="region of interest" description="Disordered" evidence="11">
    <location>
        <begin position="306"/>
        <end position="339"/>
    </location>
</feature>
<dbReference type="InterPro" id="IPR050589">
    <property type="entry name" value="Ikaros_C2H2-ZF"/>
</dbReference>
<dbReference type="GO" id="GO:0000978">
    <property type="term" value="F:RNA polymerase II cis-regulatory region sequence-specific DNA binding"/>
    <property type="evidence" value="ECO:0007669"/>
    <property type="project" value="TreeGrafter"/>
</dbReference>
<dbReference type="PANTHER" id="PTHR24404:SF113">
    <property type="entry name" value="C2H2-TYPE DOMAIN-CONTAINING PROTEIN"/>
    <property type="match status" value="1"/>
</dbReference>
<keyword evidence="6" id="KW-0805">Transcription regulation</keyword>
<dbReference type="SUPFAM" id="SSF57667">
    <property type="entry name" value="beta-beta-alpha zinc fingers"/>
    <property type="match status" value="3"/>
</dbReference>
<dbReference type="GO" id="GO:0006357">
    <property type="term" value="P:regulation of transcription by RNA polymerase II"/>
    <property type="evidence" value="ECO:0007669"/>
    <property type="project" value="TreeGrafter"/>
</dbReference>
<keyword evidence="4 10" id="KW-0863">Zinc-finger</keyword>
<keyword evidence="9" id="KW-0539">Nucleus</keyword>
<feature type="domain" description="C2H2-type" evidence="12">
    <location>
        <begin position="225"/>
        <end position="253"/>
    </location>
</feature>
<comment type="subcellular location">
    <subcellularLocation>
        <location evidence="1">Nucleus</location>
    </subcellularLocation>
</comment>
<proteinExistence type="predicted"/>
<dbReference type="GO" id="GO:0008270">
    <property type="term" value="F:zinc ion binding"/>
    <property type="evidence" value="ECO:0007669"/>
    <property type="project" value="UniProtKB-KW"/>
</dbReference>
<dbReference type="STRING" id="51511.ENSCSAVP00000004649"/>
<evidence type="ECO:0000256" key="8">
    <source>
        <dbReference type="ARBA" id="ARBA00023163"/>
    </source>
</evidence>
<reference evidence="13" key="3">
    <citation type="submission" date="2025-09" db="UniProtKB">
        <authorList>
            <consortium name="Ensembl"/>
        </authorList>
    </citation>
    <scope>IDENTIFICATION</scope>
</reference>
<evidence type="ECO:0000256" key="9">
    <source>
        <dbReference type="ARBA" id="ARBA00023242"/>
    </source>
</evidence>
<keyword evidence="14" id="KW-1185">Reference proteome</keyword>
<feature type="region of interest" description="Disordered" evidence="11">
    <location>
        <begin position="1"/>
        <end position="127"/>
    </location>
</feature>
<evidence type="ECO:0000313" key="13">
    <source>
        <dbReference type="Ensembl" id="ENSCSAVP00000004649.1"/>
    </source>
</evidence>
<feature type="compositionally biased region" description="Polar residues" evidence="11">
    <location>
        <begin position="69"/>
        <end position="95"/>
    </location>
</feature>
<organism evidence="13 14">
    <name type="scientific">Ciona savignyi</name>
    <name type="common">Pacific transparent sea squirt</name>
    <dbReference type="NCBI Taxonomy" id="51511"/>
    <lineage>
        <taxon>Eukaryota</taxon>
        <taxon>Metazoa</taxon>
        <taxon>Chordata</taxon>
        <taxon>Tunicata</taxon>
        <taxon>Ascidiacea</taxon>
        <taxon>Phlebobranchia</taxon>
        <taxon>Cionidae</taxon>
        <taxon>Ciona</taxon>
    </lineage>
</organism>
<feature type="compositionally biased region" description="Low complexity" evidence="11">
    <location>
        <begin position="101"/>
        <end position="119"/>
    </location>
</feature>
<evidence type="ECO:0000256" key="3">
    <source>
        <dbReference type="ARBA" id="ARBA00022737"/>
    </source>
</evidence>
<dbReference type="FunFam" id="3.30.160.60:FF:000130">
    <property type="entry name" value="Spalt-like transcription factor 4"/>
    <property type="match status" value="1"/>
</dbReference>
<dbReference type="PROSITE" id="PS50157">
    <property type="entry name" value="ZINC_FINGER_C2H2_2"/>
    <property type="match status" value="4"/>
</dbReference>
<dbReference type="PANTHER" id="PTHR24404">
    <property type="entry name" value="ZINC FINGER PROTEIN"/>
    <property type="match status" value="1"/>
</dbReference>
<accession>H2YH50</accession>
<feature type="compositionally biased region" description="Low complexity" evidence="11">
    <location>
        <begin position="11"/>
        <end position="20"/>
    </location>
</feature>
<dbReference type="FunFam" id="3.30.160.60:FF:000123">
    <property type="entry name" value="transcriptional repressor CTCF isoform X1"/>
    <property type="match status" value="1"/>
</dbReference>
<sequence>MMPAASMEVTPSQSSPQSSPKPTWMDKPHNDVTTQNVDDVMDKSVESTTSSPSRPDSGMAIVLNEVPDSASSPKQNEESSAASFKPSNSPSQLSADSGIVSSSGPEESPTSTSSLMTSSTRRDVSLTDSRIQTQRNLNLIACEECGLICAGQSHYQVHIRSHTGKRRPFKCTVCGVAFTQKGNLRRHYKIHSEEKPFQCPVCSYRCRRRDALNGHMRIHSDVRPYRCVYCARSYKSRQSLKEHEYQCPYKNDPIVQAHQMTSSPAKGNFSTDKRLSPLTSQSSNSVISLTPSNLPLMMQSMNPLMTSSTATSSGKRKASIPQKYTRVTEQPQASSPGIPNLANALQYMPTLLTTMMQQHLNDSANAEQHQQDEAIDFSSKRGLNSGFQNSNGDLDGHPDNAIRHPKATNERPSGSARRKRPKYLNEKIEQRHTQESPFSATKSNYDDSPSTLDLSGAGKDMTSQNDVRTASPFANVRSGDAARSGLRVFATLVEDSEIEEVKGYVCGHCRCIFLDHVMFAIHVGCHGYNNPFECNVCGHLAADRYQFESHLTRAEHNGKADVREENYDVITETTNYEQSSALKSILR</sequence>
<dbReference type="AlphaFoldDB" id="H2YH50"/>
<dbReference type="InterPro" id="IPR013087">
    <property type="entry name" value="Znf_C2H2_type"/>
</dbReference>
<evidence type="ECO:0000256" key="5">
    <source>
        <dbReference type="ARBA" id="ARBA00022833"/>
    </source>
</evidence>
<evidence type="ECO:0000256" key="4">
    <source>
        <dbReference type="ARBA" id="ARBA00022771"/>
    </source>
</evidence>
<dbReference type="Gene3D" id="3.30.160.60">
    <property type="entry name" value="Classic Zinc Finger"/>
    <property type="match status" value="4"/>
</dbReference>
<evidence type="ECO:0000256" key="6">
    <source>
        <dbReference type="ARBA" id="ARBA00023015"/>
    </source>
</evidence>
<reference evidence="13" key="2">
    <citation type="submission" date="2025-08" db="UniProtKB">
        <authorList>
            <consortium name="Ensembl"/>
        </authorList>
    </citation>
    <scope>IDENTIFICATION</scope>
</reference>
<dbReference type="GeneTree" id="ENSGT00940000158308"/>
<evidence type="ECO:0000256" key="2">
    <source>
        <dbReference type="ARBA" id="ARBA00022723"/>
    </source>
</evidence>
<keyword evidence="7" id="KW-0238">DNA-binding</keyword>
<dbReference type="Pfam" id="PF00096">
    <property type="entry name" value="zf-C2H2"/>
    <property type="match status" value="2"/>
</dbReference>
<feature type="domain" description="C2H2-type" evidence="12">
    <location>
        <begin position="140"/>
        <end position="167"/>
    </location>
</feature>
<keyword evidence="5" id="KW-0862">Zinc</keyword>
<keyword evidence="3" id="KW-0677">Repeat</keyword>
<evidence type="ECO:0000313" key="14">
    <source>
        <dbReference type="Proteomes" id="UP000007875"/>
    </source>
</evidence>
<dbReference type="GO" id="GO:0003700">
    <property type="term" value="F:DNA-binding transcription factor activity"/>
    <property type="evidence" value="ECO:0007669"/>
    <property type="project" value="TreeGrafter"/>
</dbReference>
<dbReference type="Ensembl" id="ENSCSAVT00000004716.1">
    <property type="protein sequence ID" value="ENSCSAVP00000004649.1"/>
    <property type="gene ID" value="ENSCSAVG00000002773.1"/>
</dbReference>
<evidence type="ECO:0000256" key="7">
    <source>
        <dbReference type="ARBA" id="ARBA00023125"/>
    </source>
</evidence>
<dbReference type="OMA" id="HFDMNLA"/>
<evidence type="ECO:0000256" key="11">
    <source>
        <dbReference type="SAM" id="MobiDB-lite"/>
    </source>
</evidence>
<feature type="domain" description="C2H2-type" evidence="12">
    <location>
        <begin position="197"/>
        <end position="224"/>
    </location>
</feature>
<feature type="domain" description="C2H2-type" evidence="12">
    <location>
        <begin position="169"/>
        <end position="196"/>
    </location>
</feature>
<name>H2YH50_CIOSA</name>
<dbReference type="Proteomes" id="UP000007875">
    <property type="component" value="Unassembled WGS sequence"/>
</dbReference>
<evidence type="ECO:0000259" key="12">
    <source>
        <dbReference type="PROSITE" id="PS50157"/>
    </source>
</evidence>
<feature type="compositionally biased region" description="Polar residues" evidence="11">
    <location>
        <begin position="325"/>
        <end position="337"/>
    </location>
</feature>
<feature type="compositionally biased region" description="Basic and acidic residues" evidence="11">
    <location>
        <begin position="423"/>
        <end position="434"/>
    </location>
</feature>
<feature type="compositionally biased region" description="Polar residues" evidence="11">
    <location>
        <begin position="381"/>
        <end position="392"/>
    </location>
</feature>
<dbReference type="SMART" id="SM00355">
    <property type="entry name" value="ZnF_C2H2"/>
    <property type="match status" value="6"/>
</dbReference>
<evidence type="ECO:0000256" key="1">
    <source>
        <dbReference type="ARBA" id="ARBA00004123"/>
    </source>
</evidence>
<keyword evidence="2" id="KW-0479">Metal-binding</keyword>
<dbReference type="InterPro" id="IPR036236">
    <property type="entry name" value="Znf_C2H2_sf"/>
</dbReference>
<evidence type="ECO:0000256" key="10">
    <source>
        <dbReference type="PROSITE-ProRule" id="PRU00042"/>
    </source>
</evidence>
<feature type="compositionally biased region" description="Polar residues" evidence="11">
    <location>
        <begin position="435"/>
        <end position="453"/>
    </location>
</feature>
<reference evidence="14" key="1">
    <citation type="submission" date="2003-08" db="EMBL/GenBank/DDBJ databases">
        <authorList>
            <person name="Birren B."/>
            <person name="Nusbaum C."/>
            <person name="Abebe A."/>
            <person name="Abouelleil A."/>
            <person name="Adekoya E."/>
            <person name="Ait-zahra M."/>
            <person name="Allen N."/>
            <person name="Allen T."/>
            <person name="An P."/>
            <person name="Anderson M."/>
            <person name="Anderson S."/>
            <person name="Arachchi H."/>
            <person name="Armbruster J."/>
            <person name="Bachantsang P."/>
            <person name="Baldwin J."/>
            <person name="Barry A."/>
            <person name="Bayul T."/>
            <person name="Blitshsteyn B."/>
            <person name="Bloom T."/>
            <person name="Blye J."/>
            <person name="Boguslavskiy L."/>
            <person name="Borowsky M."/>
            <person name="Boukhgalter B."/>
            <person name="Brunache A."/>
            <person name="Butler J."/>
            <person name="Calixte N."/>
            <person name="Calvo S."/>
            <person name="Camarata J."/>
            <person name="Campo K."/>
            <person name="Chang J."/>
            <person name="Cheshatsang Y."/>
            <person name="Citroen M."/>
            <person name="Collymore A."/>
            <person name="Considine T."/>
            <person name="Cook A."/>
            <person name="Cooke P."/>
            <person name="Corum B."/>
            <person name="Cuomo C."/>
            <person name="David R."/>
            <person name="Dawoe T."/>
            <person name="Degray S."/>
            <person name="Dodge S."/>
            <person name="Dooley K."/>
            <person name="Dorje P."/>
            <person name="Dorjee K."/>
            <person name="Dorris L."/>
            <person name="Duffey N."/>
            <person name="Dupes A."/>
            <person name="Elkins T."/>
            <person name="Engels R."/>
            <person name="Erickson J."/>
            <person name="Farina A."/>
            <person name="Faro S."/>
            <person name="Ferreira P."/>
            <person name="Fischer H."/>
            <person name="Fitzgerald M."/>
            <person name="Foley K."/>
            <person name="Gage D."/>
            <person name="Galagan J."/>
            <person name="Gearin G."/>
            <person name="Gnerre S."/>
            <person name="Gnirke A."/>
            <person name="Goyette A."/>
            <person name="Graham J."/>
            <person name="Grandbois E."/>
            <person name="Gyaltsen K."/>
            <person name="Hafez N."/>
            <person name="Hagopian D."/>
            <person name="Hagos B."/>
            <person name="Hall J."/>
            <person name="Hatcher B."/>
            <person name="Heller A."/>
            <person name="Higgins H."/>
            <person name="Honan T."/>
            <person name="Horn A."/>
            <person name="Houde N."/>
            <person name="Hughes L."/>
            <person name="Hulme W."/>
            <person name="Husby E."/>
            <person name="Iliev I."/>
            <person name="Jaffe D."/>
            <person name="Jones C."/>
            <person name="Kamal M."/>
            <person name="Kamat A."/>
            <person name="Kamvysselis M."/>
            <person name="Karlsson E."/>
            <person name="Kells C."/>
            <person name="Kieu A."/>
            <person name="Kisner P."/>
            <person name="Kodira C."/>
            <person name="Kulbokas E."/>
            <person name="Labutti K."/>
            <person name="Lama D."/>
            <person name="Landers T."/>
            <person name="Leger J."/>
            <person name="Levine S."/>
            <person name="Lewis D."/>
            <person name="Lewis T."/>
            <person name="Lindblad-toh K."/>
            <person name="Liu X."/>
            <person name="Lokyitsang T."/>
            <person name="Lokyitsang Y."/>
            <person name="Lucien O."/>
            <person name="Lui A."/>
            <person name="Ma L.J."/>
            <person name="Mabbitt R."/>
            <person name="Macdonald J."/>
            <person name="Maclean C."/>
            <person name="Major J."/>
            <person name="Manning J."/>
            <person name="Marabella R."/>
            <person name="Maru K."/>
            <person name="Matthews C."/>
            <person name="Mauceli E."/>
            <person name="Mccarthy M."/>
            <person name="Mcdonough S."/>
            <person name="Mcghee T."/>
            <person name="Meldrim J."/>
            <person name="Meneus L."/>
            <person name="Mesirov J."/>
            <person name="Mihalev A."/>
            <person name="Mihova T."/>
            <person name="Mikkelsen T."/>
            <person name="Mlenga V."/>
            <person name="Moru K."/>
            <person name="Mozes J."/>
            <person name="Mulrain L."/>
            <person name="Munson G."/>
            <person name="Naylor J."/>
            <person name="Newes C."/>
            <person name="Nguyen C."/>
            <person name="Nguyen N."/>
            <person name="Nguyen T."/>
            <person name="Nicol R."/>
            <person name="Nielsen C."/>
            <person name="Nizzari M."/>
            <person name="Norbu C."/>
            <person name="Norbu N."/>
            <person name="O'donnell P."/>
            <person name="Okoawo O."/>
            <person name="O'leary S."/>
            <person name="Omotosho B."/>
            <person name="O'neill K."/>
            <person name="Osman S."/>
            <person name="Parker S."/>
            <person name="Perrin D."/>
            <person name="Phunkhang P."/>
            <person name="Piqani B."/>
            <person name="Purcell S."/>
            <person name="Rachupka T."/>
            <person name="Ramasamy U."/>
            <person name="Rameau R."/>
            <person name="Ray V."/>
            <person name="Raymond C."/>
            <person name="Retta R."/>
            <person name="Richardson S."/>
            <person name="Rise C."/>
            <person name="Rodriguez J."/>
            <person name="Rogers J."/>
            <person name="Rogov P."/>
            <person name="Rutman M."/>
            <person name="Schupbach R."/>
            <person name="Seaman C."/>
            <person name="Settipalli S."/>
            <person name="Sharpe T."/>
            <person name="Sheridan J."/>
            <person name="Sherpa N."/>
            <person name="Shi J."/>
            <person name="Smirnov S."/>
            <person name="Smith C."/>
            <person name="Sougnez C."/>
            <person name="Spencer B."/>
            <person name="Stalker J."/>
            <person name="Stange-thomann N."/>
            <person name="Stavropoulos S."/>
            <person name="Stetson K."/>
            <person name="Stone C."/>
            <person name="Stone S."/>
            <person name="Stubbs M."/>
            <person name="Talamas J."/>
            <person name="Tchuinga P."/>
            <person name="Tenzing P."/>
            <person name="Tesfaye S."/>
            <person name="Theodore J."/>
            <person name="Thoulutsang Y."/>
            <person name="Topham K."/>
            <person name="Towey S."/>
            <person name="Tsamla T."/>
            <person name="Tsomo N."/>
            <person name="Vallee D."/>
            <person name="Vassiliev H."/>
            <person name="Venkataraman V."/>
            <person name="Vinson J."/>
            <person name="Vo A."/>
            <person name="Wade C."/>
            <person name="Wang S."/>
            <person name="Wangchuk T."/>
            <person name="Wangdi T."/>
            <person name="Whittaker C."/>
            <person name="Wilkinson J."/>
            <person name="Wu Y."/>
            <person name="Wyman D."/>
            <person name="Yadav S."/>
            <person name="Yang S."/>
            <person name="Yang X."/>
            <person name="Yeager S."/>
            <person name="Yee E."/>
            <person name="Young G."/>
            <person name="Zainoun J."/>
            <person name="Zembeck L."/>
            <person name="Zimmer A."/>
            <person name="Zody M."/>
            <person name="Lander E."/>
        </authorList>
    </citation>
    <scope>NUCLEOTIDE SEQUENCE [LARGE SCALE GENOMIC DNA]</scope>
</reference>
<dbReference type="GO" id="GO:0005634">
    <property type="term" value="C:nucleus"/>
    <property type="evidence" value="ECO:0007669"/>
    <property type="project" value="UniProtKB-SubCell"/>
</dbReference>
<dbReference type="InParanoid" id="H2YH50"/>
<protein>
    <recommendedName>
        <fullName evidence="12">C2H2-type domain-containing protein</fullName>
    </recommendedName>
</protein>